<accession>A0ABR1M0K5</accession>
<keyword evidence="2" id="KW-1185">Reference proteome</keyword>
<dbReference type="RefSeq" id="XP_066657106.1">
    <property type="nucleotide sequence ID" value="XM_066795190.1"/>
</dbReference>
<dbReference type="Proteomes" id="UP001360953">
    <property type="component" value="Unassembled WGS sequence"/>
</dbReference>
<proteinExistence type="predicted"/>
<reference evidence="1 2" key="1">
    <citation type="submission" date="2024-04" db="EMBL/GenBank/DDBJ databases">
        <title>Phyllosticta paracitricarpa is synonymous to the EU quarantine fungus P. citricarpa based on phylogenomic analyses.</title>
        <authorList>
            <consortium name="Lawrence Berkeley National Laboratory"/>
            <person name="Van ingen-buijs V.A."/>
            <person name="Van westerhoven A.C."/>
            <person name="Haridas S."/>
            <person name="Skiadas P."/>
            <person name="Martin F."/>
            <person name="Groenewald J.Z."/>
            <person name="Crous P.W."/>
            <person name="Seidl M.F."/>
        </authorList>
    </citation>
    <scope>NUCLEOTIDE SEQUENCE [LARGE SCALE GENOMIC DNA]</scope>
    <source>
        <strain evidence="1 2">CPC 17464</strain>
    </source>
</reference>
<evidence type="ECO:0000313" key="1">
    <source>
        <dbReference type="EMBL" id="KAK7539835.1"/>
    </source>
</evidence>
<protein>
    <submittedName>
        <fullName evidence="1">Uncharacterized protein</fullName>
    </submittedName>
</protein>
<gene>
    <name evidence="1" type="ORF">J3D65DRAFT_299754</name>
</gene>
<sequence>MQSARTAVRRLCRPLSHQSHRTFHRQTGLFITRAAEGLETKRSVEIFVGDAHESYVVVEKEVGNELREAASMANAETVPLTYHRGSRQLAFGDSQLPRLVISQDLAVPPASKGEKSAATLWAAFPSDLITLDGTTDHDFAKLSHDSVRKLRPVVKQLKNR</sequence>
<dbReference type="EMBL" id="JBBPEH010000004">
    <property type="protein sequence ID" value="KAK7539835.1"/>
    <property type="molecule type" value="Genomic_DNA"/>
</dbReference>
<evidence type="ECO:0000313" key="2">
    <source>
        <dbReference type="Proteomes" id="UP001360953"/>
    </source>
</evidence>
<organism evidence="1 2">
    <name type="scientific">Phyllosticta citribraziliensis</name>
    <dbReference type="NCBI Taxonomy" id="989973"/>
    <lineage>
        <taxon>Eukaryota</taxon>
        <taxon>Fungi</taxon>
        <taxon>Dikarya</taxon>
        <taxon>Ascomycota</taxon>
        <taxon>Pezizomycotina</taxon>
        <taxon>Dothideomycetes</taxon>
        <taxon>Dothideomycetes incertae sedis</taxon>
        <taxon>Botryosphaeriales</taxon>
        <taxon>Phyllostictaceae</taxon>
        <taxon>Phyllosticta</taxon>
    </lineage>
</organism>
<name>A0ABR1M0K5_9PEZI</name>
<dbReference type="GeneID" id="92028096"/>
<comment type="caution">
    <text evidence="1">The sequence shown here is derived from an EMBL/GenBank/DDBJ whole genome shotgun (WGS) entry which is preliminary data.</text>
</comment>